<organism evidence="1 2">
    <name type="scientific">Streptococcus pyogenes serotype M12 (strain MGAS9429)</name>
    <dbReference type="NCBI Taxonomy" id="370551"/>
    <lineage>
        <taxon>Bacteria</taxon>
        <taxon>Bacillati</taxon>
        <taxon>Bacillota</taxon>
        <taxon>Bacilli</taxon>
        <taxon>Lactobacillales</taxon>
        <taxon>Streptococcaceae</taxon>
        <taxon>Streptococcus</taxon>
    </lineage>
</organism>
<protein>
    <submittedName>
        <fullName evidence="1">Transposase</fullName>
    </submittedName>
</protein>
<accession>Q1JKR4</accession>
<evidence type="ECO:0000313" key="1">
    <source>
        <dbReference type="EMBL" id="ABF32505.1"/>
    </source>
</evidence>
<dbReference type="KEGG" id="spk:MGAS9429_Spy1318"/>
<reference evidence="1 2" key="1">
    <citation type="journal article" date="2006" name="Proc. Natl. Acad. Sci. U.S.A.">
        <title>Molecular genetic anatomy of inter- and intraserotype variation in the human bacterial pathogen group A Streptococcus.</title>
        <authorList>
            <person name="Beres S.B."/>
            <person name="Richter E.W."/>
            <person name="Nagiec M.J."/>
            <person name="Sumby P."/>
            <person name="Porcella S.F."/>
            <person name="DeLeo F.R."/>
            <person name="Musser J.M."/>
        </authorList>
    </citation>
    <scope>NUCLEOTIDE SEQUENCE [LARGE SCALE GENOMIC DNA]</scope>
    <source>
        <strain evidence="1 2">MGAS9429</strain>
    </source>
</reference>
<dbReference type="AlphaFoldDB" id="Q1JKR4"/>
<gene>
    <name evidence="1" type="ordered locus">MGAS9429_Spy1318</name>
</gene>
<evidence type="ECO:0000313" key="2">
    <source>
        <dbReference type="Proteomes" id="UP000002433"/>
    </source>
</evidence>
<name>Q1JKR4_STRPC</name>
<dbReference type="HOGENOM" id="CLU_036902_6_2_9"/>
<dbReference type="EMBL" id="CP000259">
    <property type="protein sequence ID" value="ABF32505.1"/>
    <property type="molecule type" value="Genomic_DNA"/>
</dbReference>
<dbReference type="Proteomes" id="UP000002433">
    <property type="component" value="Chromosome"/>
</dbReference>
<sequence>MALDVVIKTDKTPLLGRILSKYVGRLTSCIENETTKIRNHSRQNDTIGLNRLLGNLKTVHNPEIILKAINVYSRRLQVFSQIMRFNPLEAKKQLNSLHVRKSYKIDTETLAQSQFVLKRKPTHVQEEV</sequence>
<proteinExistence type="predicted"/>